<reference evidence="2" key="2">
    <citation type="submission" date="2025-09" db="UniProtKB">
        <authorList>
            <consortium name="Ensembl"/>
        </authorList>
    </citation>
    <scope>IDENTIFICATION</scope>
</reference>
<evidence type="ECO:0000313" key="3">
    <source>
        <dbReference type="Proteomes" id="UP000264820"/>
    </source>
</evidence>
<protein>
    <recommendedName>
        <fullName evidence="4">Transmembrane protein</fullName>
    </recommendedName>
</protein>
<keyword evidence="1" id="KW-0472">Membrane</keyword>
<evidence type="ECO:0000256" key="1">
    <source>
        <dbReference type="SAM" id="Phobius"/>
    </source>
</evidence>
<reference evidence="2" key="1">
    <citation type="submission" date="2025-08" db="UniProtKB">
        <authorList>
            <consortium name="Ensembl"/>
        </authorList>
    </citation>
    <scope>IDENTIFICATION</scope>
</reference>
<feature type="transmembrane region" description="Helical" evidence="1">
    <location>
        <begin position="12"/>
        <end position="30"/>
    </location>
</feature>
<accession>A0A3Q2XJT6</accession>
<proteinExistence type="predicted"/>
<keyword evidence="1" id="KW-1133">Transmembrane helix</keyword>
<keyword evidence="1" id="KW-0812">Transmembrane</keyword>
<dbReference type="AlphaFoldDB" id="A0A3Q2XJT6"/>
<organism evidence="2 3">
    <name type="scientific">Hippocampus comes</name>
    <name type="common">Tiger tail seahorse</name>
    <dbReference type="NCBI Taxonomy" id="109280"/>
    <lineage>
        <taxon>Eukaryota</taxon>
        <taxon>Metazoa</taxon>
        <taxon>Chordata</taxon>
        <taxon>Craniata</taxon>
        <taxon>Vertebrata</taxon>
        <taxon>Euteleostomi</taxon>
        <taxon>Actinopterygii</taxon>
        <taxon>Neopterygii</taxon>
        <taxon>Teleostei</taxon>
        <taxon>Neoteleostei</taxon>
        <taxon>Acanthomorphata</taxon>
        <taxon>Syngnathiaria</taxon>
        <taxon>Syngnathiformes</taxon>
        <taxon>Syngnathoidei</taxon>
        <taxon>Syngnathidae</taxon>
        <taxon>Hippocampus</taxon>
    </lineage>
</organism>
<name>A0A3Q2XJT6_HIPCM</name>
<dbReference type="GeneTree" id="ENSGT00940000176937"/>
<dbReference type="Ensembl" id="ENSHCOT00000006401.1">
    <property type="protein sequence ID" value="ENSHCOP00000004825.1"/>
    <property type="gene ID" value="ENSHCOG00000000193.1"/>
</dbReference>
<evidence type="ECO:0008006" key="4">
    <source>
        <dbReference type="Google" id="ProtNLM"/>
    </source>
</evidence>
<evidence type="ECO:0000313" key="2">
    <source>
        <dbReference type="Ensembl" id="ENSHCOP00000004825.1"/>
    </source>
</evidence>
<sequence>MEVPFSGFELAFIVVAFVVFSLFSIASVCIRPDEGLRFFDLKKKKKKKTRNQDKSFEGFLRGN</sequence>
<keyword evidence="3" id="KW-1185">Reference proteome</keyword>
<dbReference type="OMA" id="FTNLEMA"/>
<dbReference type="Proteomes" id="UP000264820">
    <property type="component" value="Unplaced"/>
</dbReference>